<dbReference type="Pfam" id="PF02801">
    <property type="entry name" value="Ketoacyl-synt_C"/>
    <property type="match status" value="1"/>
</dbReference>
<reference evidence="5" key="1">
    <citation type="submission" date="2021-01" db="EMBL/GenBank/DDBJ databases">
        <authorList>
            <person name="Corre E."/>
            <person name="Pelletier E."/>
            <person name="Niang G."/>
            <person name="Scheremetjew M."/>
            <person name="Finn R."/>
            <person name="Kale V."/>
            <person name="Holt S."/>
            <person name="Cochrane G."/>
            <person name="Meng A."/>
            <person name="Brown T."/>
            <person name="Cohen L."/>
        </authorList>
    </citation>
    <scope>NUCLEOTIDE SEQUENCE</scope>
    <source>
        <strain evidence="5">CCMP3105</strain>
    </source>
</reference>
<evidence type="ECO:0000256" key="3">
    <source>
        <dbReference type="RuleBase" id="RU003694"/>
    </source>
</evidence>
<keyword evidence="3" id="KW-0808">Transferase</keyword>
<evidence type="ECO:0000259" key="4">
    <source>
        <dbReference type="PROSITE" id="PS52004"/>
    </source>
</evidence>
<name>A0A7S4T8I8_9DINO</name>
<dbReference type="InterPro" id="IPR016039">
    <property type="entry name" value="Thiolase-like"/>
</dbReference>
<dbReference type="InterPro" id="IPR014030">
    <property type="entry name" value="Ketoacyl_synth_N"/>
</dbReference>
<accession>A0A7S4T8I8</accession>
<dbReference type="InterPro" id="IPR050091">
    <property type="entry name" value="PKS_NRPS_Biosynth_Enz"/>
</dbReference>
<dbReference type="SMART" id="SM00825">
    <property type="entry name" value="PKS_KS"/>
    <property type="match status" value="1"/>
</dbReference>
<gene>
    <name evidence="5" type="ORF">AMON00008_LOCUS64702</name>
</gene>
<keyword evidence="2" id="KW-0597">Phosphoprotein</keyword>
<keyword evidence="1" id="KW-0596">Phosphopantetheine</keyword>
<dbReference type="GO" id="GO:0004312">
    <property type="term" value="F:fatty acid synthase activity"/>
    <property type="evidence" value="ECO:0007669"/>
    <property type="project" value="TreeGrafter"/>
</dbReference>
<evidence type="ECO:0000256" key="1">
    <source>
        <dbReference type="ARBA" id="ARBA00022450"/>
    </source>
</evidence>
<evidence type="ECO:0000313" key="5">
    <source>
        <dbReference type="EMBL" id="CAE4668980.1"/>
    </source>
</evidence>
<dbReference type="Gene3D" id="3.40.47.10">
    <property type="match status" value="1"/>
</dbReference>
<dbReference type="CDD" id="cd00833">
    <property type="entry name" value="PKS"/>
    <property type="match status" value="1"/>
</dbReference>
<proteinExistence type="inferred from homology"/>
<dbReference type="GO" id="GO:0006633">
    <property type="term" value="P:fatty acid biosynthetic process"/>
    <property type="evidence" value="ECO:0007669"/>
    <property type="project" value="TreeGrafter"/>
</dbReference>
<protein>
    <recommendedName>
        <fullName evidence="4">Ketosynthase family 3 (KS3) domain-containing protein</fullName>
    </recommendedName>
</protein>
<dbReference type="EMBL" id="HBNR01090168">
    <property type="protein sequence ID" value="CAE4668980.1"/>
    <property type="molecule type" value="Transcribed_RNA"/>
</dbReference>
<dbReference type="PANTHER" id="PTHR43775:SF37">
    <property type="entry name" value="SI:DKEY-61P9.11"/>
    <property type="match status" value="1"/>
</dbReference>
<dbReference type="NCBIfam" id="TIGR04556">
    <property type="entry name" value="PKS_assoc"/>
    <property type="match status" value="1"/>
</dbReference>
<dbReference type="Pfam" id="PF00109">
    <property type="entry name" value="ketoacyl-synt"/>
    <property type="match status" value="1"/>
</dbReference>
<dbReference type="AlphaFoldDB" id="A0A7S4T8I8"/>
<dbReference type="PANTHER" id="PTHR43775">
    <property type="entry name" value="FATTY ACID SYNTHASE"/>
    <property type="match status" value="1"/>
</dbReference>
<comment type="similarity">
    <text evidence="3">Belongs to the thiolase-like superfamily. Beta-ketoacyl-ACP synthases family.</text>
</comment>
<evidence type="ECO:0000256" key="2">
    <source>
        <dbReference type="ARBA" id="ARBA00022553"/>
    </source>
</evidence>
<dbReference type="InterPro" id="IPR014031">
    <property type="entry name" value="Ketoacyl_synth_C"/>
</dbReference>
<feature type="domain" description="Ketosynthase family 3 (KS3)" evidence="4">
    <location>
        <begin position="348"/>
        <end position="794"/>
    </location>
</feature>
<organism evidence="5">
    <name type="scientific">Alexandrium monilatum</name>
    <dbReference type="NCBI Taxonomy" id="311494"/>
    <lineage>
        <taxon>Eukaryota</taxon>
        <taxon>Sar</taxon>
        <taxon>Alveolata</taxon>
        <taxon>Dinophyceae</taxon>
        <taxon>Gonyaulacales</taxon>
        <taxon>Pyrocystaceae</taxon>
        <taxon>Alexandrium</taxon>
    </lineage>
</organism>
<dbReference type="InterPro" id="IPR030834">
    <property type="entry name" value="PKS_assoc_dom"/>
</dbReference>
<dbReference type="PROSITE" id="PS52004">
    <property type="entry name" value="KS3_2"/>
    <property type="match status" value="1"/>
</dbReference>
<sequence>MSGLETQSLEQQLVVIHGVDGPLRPEKVDEGGHEKPAVDVNGKVGRAVWWNEESSTYMVHVFEAAYFAVPAANVRKYDPPSPADGGFDIAWPSHPEALPDFAWSASEVLAKKGWCLVQLIADEDVRKQAARQVSEFTKFKALKEEFVTDYLGREGAGKTGFIETELPDPDHVGSLKSDALSLFDRNLTNLAAACAPLTFDLLDFHFGDRTKGMLWTPYANAREEQALKPERLSEEDVDEGKVEEHIAFLQRRKLSCMMWLDNQGGTITLISRPDLGAEDVTLPLTPKKLLLLRSDRMTFRHSPVGSFAVLQSWILEEPPRLPALRIEGDAVSKAEAHGILKGRPYPEGDRVHVMSVMTRLPGDGFGPNEYWSMLLEGTDGEVPIPFLRWDVDLYCTKEGEPHQFGKAYAQHGGFCRHEQIYSFDNKFFDISDHEARYMSCSQRVFCEDGYAVMYRAGHSRESISGQPIGIFIGDTGSDWTPFNVVEYEVEVGPGQSLKVGGPATTASTGAGNSVLVSRLMHLFNMRGPTSSADTACSSSLVATGIAMSWMRERRLGPNMAHAESRIKESIAGGVCTQIGPGSYIAMCGLNMISPVGRCFTFDESGDGYARGEGVGLMFLKGSDKFEDSLEQNACMLGCCINQDGRSASMTAPNGPSQQACIAASMREAELEARMINLAECHGTGTALGDPIEVGALRNAMEPRDFALCLTSSKSNIGHLEGSAAAVAMCKCVMTVIMTKCAPTIHFKTLNPHLDHALFDAIFCTEANPYLYRCGHCQVSSFGVGGTNGHAIFWGEESRAPPNYQAIFLRKLKDFKPPIIADGSNPKNWEWSGPGFDWKDEAKYTVKLEKELAGDGFTIKYEKQEEVEIEVPEFYSITGTHNDWQDDRMMEGDVPGLYYVVVEVPRSGFLDFRVMAEGDGDKLLGPDVEACSKRTAPIQGPAKDLTTFWRASGAPNSLLRVELYAPAKGKRFITWLRERDEDGGWGNTLRGAAAEGEAEIE</sequence>
<dbReference type="SUPFAM" id="SSF53901">
    <property type="entry name" value="Thiolase-like"/>
    <property type="match status" value="1"/>
</dbReference>
<dbReference type="InterPro" id="IPR020841">
    <property type="entry name" value="PKS_Beta-ketoAc_synthase_dom"/>
</dbReference>